<comment type="caution">
    <text evidence="3">The sequence shown here is derived from an EMBL/GenBank/DDBJ whole genome shotgun (WGS) entry which is preliminary data.</text>
</comment>
<dbReference type="InterPro" id="IPR011763">
    <property type="entry name" value="COA_CT_C"/>
</dbReference>
<dbReference type="InterPro" id="IPR011762">
    <property type="entry name" value="COA_CT_N"/>
</dbReference>
<dbReference type="InterPro" id="IPR034733">
    <property type="entry name" value="AcCoA_carboxyl_beta"/>
</dbReference>
<dbReference type="PANTHER" id="PTHR22855:SF13">
    <property type="entry name" value="METHYLCROTONOYL-COA CARBOXYLASE BETA CHAIN, MITOCHONDRIAL"/>
    <property type="match status" value="1"/>
</dbReference>
<dbReference type="PROSITE" id="PS50989">
    <property type="entry name" value="COA_CT_CTER"/>
    <property type="match status" value="1"/>
</dbReference>
<proteinExistence type="predicted"/>
<evidence type="ECO:0000259" key="2">
    <source>
        <dbReference type="PROSITE" id="PS50989"/>
    </source>
</evidence>
<dbReference type="AlphaFoldDB" id="A0A942T5E6"/>
<dbReference type="PANTHER" id="PTHR22855">
    <property type="entry name" value="ACETYL, PROPIONYL, PYRUVATE, AND GLUTACONYL CARBOXYLASE-RELATED"/>
    <property type="match status" value="1"/>
</dbReference>
<accession>A0A942T5E6</accession>
<dbReference type="GO" id="GO:0006552">
    <property type="term" value="P:L-leucine catabolic process"/>
    <property type="evidence" value="ECO:0007669"/>
    <property type="project" value="TreeGrafter"/>
</dbReference>
<feature type="domain" description="CoA carboxyltransferase N-terminal" evidence="1">
    <location>
        <begin position="35"/>
        <end position="294"/>
    </location>
</feature>
<dbReference type="PROSITE" id="PS50980">
    <property type="entry name" value="COA_CT_NTER"/>
    <property type="match status" value="1"/>
</dbReference>
<organism evidence="3">
    <name type="scientific">Neobacillus citreus</name>
    <dbReference type="NCBI Taxonomy" id="2833578"/>
    <lineage>
        <taxon>Bacteria</taxon>
        <taxon>Bacillati</taxon>
        <taxon>Bacillota</taxon>
        <taxon>Bacilli</taxon>
        <taxon>Bacillales</taxon>
        <taxon>Bacillaceae</taxon>
        <taxon>Neobacillus</taxon>
    </lineage>
</organism>
<dbReference type="Pfam" id="PF01039">
    <property type="entry name" value="Carboxyl_trans"/>
    <property type="match status" value="1"/>
</dbReference>
<dbReference type="InterPro" id="IPR045190">
    <property type="entry name" value="MCCB/AccD1-like"/>
</dbReference>
<dbReference type="InterPro" id="IPR029045">
    <property type="entry name" value="ClpP/crotonase-like_dom_sf"/>
</dbReference>
<name>A0A942T5E6_9BACI</name>
<feature type="domain" description="CoA carboxyltransferase C-terminal" evidence="2">
    <location>
        <begin position="304"/>
        <end position="544"/>
    </location>
</feature>
<evidence type="ECO:0000259" key="1">
    <source>
        <dbReference type="PROSITE" id="PS50980"/>
    </source>
</evidence>
<dbReference type="Gene3D" id="3.90.226.10">
    <property type="entry name" value="2-enoyl-CoA Hydratase, Chain A, domain 1"/>
    <property type="match status" value="2"/>
</dbReference>
<dbReference type="SUPFAM" id="SSF52096">
    <property type="entry name" value="ClpP/crotonase"/>
    <property type="match status" value="2"/>
</dbReference>
<dbReference type="GO" id="GO:0004485">
    <property type="term" value="F:methylcrotonoyl-CoA carboxylase activity"/>
    <property type="evidence" value="ECO:0007669"/>
    <property type="project" value="TreeGrafter"/>
</dbReference>
<gene>
    <name evidence="3" type="ORF">KHB02_29945</name>
</gene>
<protein>
    <submittedName>
        <fullName evidence="3">Acyl-CoA carboxylase subunit beta</fullName>
    </submittedName>
</protein>
<sequence>MKYLPNSWGSSHLWKSQRIRARSLKNQSKSKLAISKTTKGVLTLERERKILAERERIYQGGPDHDKIKKIGKLFVRDRLRLYFDDEQPYYETGLFANATKEKLPADGVVTGTGKINDRLVFFMASDYTVKAGSIGKFHGEKILRIQEAAIRGRRPIVYMIDSSGGRIDEAGGYHVEKYSGGKIWYNHSMLSGRVPQIAVLYGPCFAGTAYMPVFSDFVIMVDKISGMAIASPRMVQMATGQQVDVEELGGATMHTTKSGSADFIAKSEEKAAELVKKLLSYLPDHFDGKLQEFPAKEPTRNPAEIDNIIPVEPNRAYDVRKLIESIVDGDSFLEVKANYAKELVTGFARLNGKTVGIVANQPLHKGGAIFPESSDKGAKFVWTCDAYNIPLLYLCDTPGFMVGTKVEQEGILRKGRNFIFASSAANVPKMCVIVRKAYGAGIYAMAGPAYEPDTTIALPSAEIAIMGPEAAVNAVYYNKIKAVADPEERAALVQKLREEYRASYDIIKLSGELVVDDLVVPSELRQELIRRYETFENKDFPLPAKKHSTILS</sequence>
<evidence type="ECO:0000313" key="3">
    <source>
        <dbReference type="EMBL" id="MBS4185612.1"/>
    </source>
</evidence>
<dbReference type="EMBL" id="JAGYPE010000006">
    <property type="protein sequence ID" value="MBS4185612.1"/>
    <property type="molecule type" value="Genomic_DNA"/>
</dbReference>
<dbReference type="GO" id="GO:1905202">
    <property type="term" value="C:methylcrotonoyl-CoA carboxylase complex"/>
    <property type="evidence" value="ECO:0007669"/>
    <property type="project" value="TreeGrafter"/>
</dbReference>
<reference evidence="3" key="1">
    <citation type="submission" date="2021-05" db="EMBL/GenBank/DDBJ databases">
        <title>Novel Bacillus species.</title>
        <authorList>
            <person name="Liu G."/>
        </authorList>
    </citation>
    <scope>NUCLEOTIDE SEQUENCE</scope>
    <source>
        <strain evidence="3">FJAT-50051</strain>
    </source>
</reference>